<feature type="domain" description="Uracil-DNA glycosylase-like" evidence="4">
    <location>
        <begin position="3"/>
        <end position="170"/>
    </location>
</feature>
<keyword evidence="3" id="KW-0234">DNA repair</keyword>
<organism evidence="5 6">
    <name type="scientific">Phaeovulum vinaykumarii</name>
    <dbReference type="NCBI Taxonomy" id="407234"/>
    <lineage>
        <taxon>Bacteria</taxon>
        <taxon>Pseudomonadati</taxon>
        <taxon>Pseudomonadota</taxon>
        <taxon>Alphaproteobacteria</taxon>
        <taxon>Rhodobacterales</taxon>
        <taxon>Paracoccaceae</taxon>
        <taxon>Phaeovulum</taxon>
    </lineage>
</organism>
<evidence type="ECO:0000256" key="3">
    <source>
        <dbReference type="ARBA" id="ARBA00023204"/>
    </source>
</evidence>
<dbReference type="SUPFAM" id="SSF52141">
    <property type="entry name" value="Uracil-DNA glycosylase-like"/>
    <property type="match status" value="1"/>
</dbReference>
<proteinExistence type="predicted"/>
<accession>A0A1N7LH30</accession>
<dbReference type="PANTHER" id="PTHR12159:SF9">
    <property type="entry name" value="G_T MISMATCH-SPECIFIC THYMINE DNA GLYCOSYLASE"/>
    <property type="match status" value="1"/>
</dbReference>
<dbReference type="GO" id="GO:0004844">
    <property type="term" value="F:uracil DNA N-glycosylase activity"/>
    <property type="evidence" value="ECO:0007669"/>
    <property type="project" value="TreeGrafter"/>
</dbReference>
<dbReference type="AlphaFoldDB" id="A0A1N7LH30"/>
<dbReference type="Pfam" id="PF03167">
    <property type="entry name" value="UDG"/>
    <property type="match status" value="1"/>
</dbReference>
<evidence type="ECO:0000313" key="5">
    <source>
        <dbReference type="EMBL" id="SIS73135.1"/>
    </source>
</evidence>
<dbReference type="RefSeq" id="WP_076365035.1">
    <property type="nucleotide sequence ID" value="NZ_FTOM01000003.1"/>
</dbReference>
<dbReference type="Proteomes" id="UP000186098">
    <property type="component" value="Unassembled WGS sequence"/>
</dbReference>
<dbReference type="SMART" id="SM00986">
    <property type="entry name" value="UDG"/>
    <property type="match status" value="1"/>
</dbReference>
<evidence type="ECO:0000313" key="6">
    <source>
        <dbReference type="Proteomes" id="UP000186098"/>
    </source>
</evidence>
<dbReference type="GO" id="GO:0008263">
    <property type="term" value="F:pyrimidine-specific mismatch base pair DNA N-glycosylase activity"/>
    <property type="evidence" value="ECO:0007669"/>
    <property type="project" value="TreeGrafter"/>
</dbReference>
<protein>
    <submittedName>
        <fullName evidence="5">G/U mismatch-specific uracil-DNA glycosylase</fullName>
    </submittedName>
</protein>
<dbReference type="GO" id="GO:0006285">
    <property type="term" value="P:base-excision repair, AP site formation"/>
    <property type="evidence" value="ECO:0007669"/>
    <property type="project" value="InterPro"/>
</dbReference>
<sequence length="175" mass="18725">MLPDLLAPGLDVIFCGTAPGRMSAARGHYYANPGNRFWALLEAHAITPRRLSPAEDHLMPGLGLGLTDLAEKGVAGQDAEIPPGAWRPERLRAHLEHLRPGAVAFTSLTAARLALGRRVVAGRGDALAGPLSAGPLSDVAVFVLPSPSGLARRHFRDAPWAELGAWLALRREERR</sequence>
<keyword evidence="1" id="KW-0227">DNA damage</keyword>
<dbReference type="CDD" id="cd10028">
    <property type="entry name" value="UDG-F2_TDG_MUG"/>
    <property type="match status" value="1"/>
</dbReference>
<dbReference type="Gene3D" id="3.40.470.10">
    <property type="entry name" value="Uracil-DNA glycosylase-like domain"/>
    <property type="match status" value="1"/>
</dbReference>
<dbReference type="SMART" id="SM00987">
    <property type="entry name" value="UreE_C"/>
    <property type="match status" value="1"/>
</dbReference>
<dbReference type="EMBL" id="FTOM01000003">
    <property type="protein sequence ID" value="SIS73135.1"/>
    <property type="molecule type" value="Genomic_DNA"/>
</dbReference>
<gene>
    <name evidence="5" type="ORF">SAMN05421795_10340</name>
</gene>
<evidence type="ECO:0000256" key="1">
    <source>
        <dbReference type="ARBA" id="ARBA00022763"/>
    </source>
</evidence>
<keyword evidence="6" id="KW-1185">Reference proteome</keyword>
<dbReference type="InterPro" id="IPR036895">
    <property type="entry name" value="Uracil-DNA_glycosylase-like_sf"/>
</dbReference>
<name>A0A1N7LH30_9RHOB</name>
<dbReference type="InterPro" id="IPR015637">
    <property type="entry name" value="MUG/TDG"/>
</dbReference>
<keyword evidence="2" id="KW-0378">Hydrolase</keyword>
<dbReference type="STRING" id="407234.SAMN05421795_10340"/>
<dbReference type="InterPro" id="IPR005122">
    <property type="entry name" value="Uracil-DNA_glycosylase-like"/>
</dbReference>
<reference evidence="6" key="1">
    <citation type="submission" date="2017-01" db="EMBL/GenBank/DDBJ databases">
        <authorList>
            <person name="Varghese N."/>
            <person name="Submissions S."/>
        </authorList>
    </citation>
    <scope>NUCLEOTIDE SEQUENCE [LARGE SCALE GENOMIC DNA]</scope>
    <source>
        <strain evidence="6">DSM 18714</strain>
    </source>
</reference>
<evidence type="ECO:0000259" key="4">
    <source>
        <dbReference type="SMART" id="SM00986"/>
    </source>
</evidence>
<dbReference type="OrthoDB" id="9799921at2"/>
<dbReference type="PANTHER" id="PTHR12159">
    <property type="entry name" value="G/T AND G/U MISMATCH-SPECIFIC DNA GLYCOSYLASE"/>
    <property type="match status" value="1"/>
</dbReference>
<evidence type="ECO:0000256" key="2">
    <source>
        <dbReference type="ARBA" id="ARBA00022801"/>
    </source>
</evidence>